<gene>
    <name evidence="1" type="ORF">BDA96_10G295200</name>
</gene>
<reference evidence="1" key="1">
    <citation type="journal article" date="2019" name="BMC Genomics">
        <title>A new reference genome for Sorghum bicolor reveals high levels of sequence similarity between sweet and grain genotypes: implications for the genetics of sugar metabolism.</title>
        <authorList>
            <person name="Cooper E.A."/>
            <person name="Brenton Z.W."/>
            <person name="Flinn B.S."/>
            <person name="Jenkins J."/>
            <person name="Shu S."/>
            <person name="Flowers D."/>
            <person name="Luo F."/>
            <person name="Wang Y."/>
            <person name="Xia P."/>
            <person name="Barry K."/>
            <person name="Daum C."/>
            <person name="Lipzen A."/>
            <person name="Yoshinaga Y."/>
            <person name="Schmutz J."/>
            <person name="Saski C."/>
            <person name="Vermerris W."/>
            <person name="Kresovich S."/>
        </authorList>
    </citation>
    <scope>NUCLEOTIDE SEQUENCE</scope>
</reference>
<proteinExistence type="predicted"/>
<evidence type="ECO:0000313" key="2">
    <source>
        <dbReference type="Proteomes" id="UP000807115"/>
    </source>
</evidence>
<evidence type="ECO:0000313" key="1">
    <source>
        <dbReference type="EMBL" id="KAG0515631.1"/>
    </source>
</evidence>
<reference evidence="1" key="2">
    <citation type="submission" date="2020-10" db="EMBL/GenBank/DDBJ databases">
        <authorList>
            <person name="Cooper E.A."/>
            <person name="Brenton Z.W."/>
            <person name="Flinn B.S."/>
            <person name="Jenkins J."/>
            <person name="Shu S."/>
            <person name="Flowers D."/>
            <person name="Luo F."/>
            <person name="Wang Y."/>
            <person name="Xia P."/>
            <person name="Barry K."/>
            <person name="Daum C."/>
            <person name="Lipzen A."/>
            <person name="Yoshinaga Y."/>
            <person name="Schmutz J."/>
            <person name="Saski C."/>
            <person name="Vermerris W."/>
            <person name="Kresovich S."/>
        </authorList>
    </citation>
    <scope>NUCLEOTIDE SEQUENCE</scope>
</reference>
<sequence length="72" mass="8450">MAYMSTFHTIARMFNLAMGLSNSKWNDNIYEWNKKYPTCVTKKIGKLSCIHFMKLWDGERLPPINTVSIYSL</sequence>
<dbReference type="AlphaFoldDB" id="A0A921Q808"/>
<accession>A0A921Q808</accession>
<protein>
    <submittedName>
        <fullName evidence="1">Uncharacterized protein</fullName>
    </submittedName>
</protein>
<dbReference type="Proteomes" id="UP000807115">
    <property type="component" value="Chromosome 10"/>
</dbReference>
<name>A0A921Q808_SORBI</name>
<comment type="caution">
    <text evidence="1">The sequence shown here is derived from an EMBL/GenBank/DDBJ whole genome shotgun (WGS) entry which is preliminary data.</text>
</comment>
<dbReference type="EMBL" id="CM027689">
    <property type="protein sequence ID" value="KAG0515631.1"/>
    <property type="molecule type" value="Genomic_DNA"/>
</dbReference>
<organism evidence="1 2">
    <name type="scientific">Sorghum bicolor</name>
    <name type="common">Sorghum</name>
    <name type="synonym">Sorghum vulgare</name>
    <dbReference type="NCBI Taxonomy" id="4558"/>
    <lineage>
        <taxon>Eukaryota</taxon>
        <taxon>Viridiplantae</taxon>
        <taxon>Streptophyta</taxon>
        <taxon>Embryophyta</taxon>
        <taxon>Tracheophyta</taxon>
        <taxon>Spermatophyta</taxon>
        <taxon>Magnoliopsida</taxon>
        <taxon>Liliopsida</taxon>
        <taxon>Poales</taxon>
        <taxon>Poaceae</taxon>
        <taxon>PACMAD clade</taxon>
        <taxon>Panicoideae</taxon>
        <taxon>Andropogonodae</taxon>
        <taxon>Andropogoneae</taxon>
        <taxon>Sorghinae</taxon>
        <taxon>Sorghum</taxon>
    </lineage>
</organism>